<evidence type="ECO:0000256" key="1">
    <source>
        <dbReference type="SAM" id="MobiDB-lite"/>
    </source>
</evidence>
<dbReference type="AlphaFoldDB" id="A0AAV4LWV9"/>
<feature type="region of interest" description="Disordered" evidence="1">
    <location>
        <begin position="138"/>
        <end position="157"/>
    </location>
</feature>
<feature type="compositionally biased region" description="Polar residues" evidence="1">
    <location>
        <begin position="42"/>
        <end position="51"/>
    </location>
</feature>
<reference evidence="2 3" key="1">
    <citation type="submission" date="2021-06" db="EMBL/GenBank/DDBJ databases">
        <title>Genome sequence of Babesia caballi.</title>
        <authorList>
            <person name="Yamagishi J."/>
            <person name="Kidaka T."/>
            <person name="Ochi A."/>
        </authorList>
    </citation>
    <scope>NUCLEOTIDE SEQUENCE [LARGE SCALE GENOMIC DNA]</scope>
    <source>
        <strain evidence="2">USDA-D6B2</strain>
    </source>
</reference>
<proteinExistence type="predicted"/>
<accession>A0AAV4LWV9</accession>
<evidence type="ECO:0000313" key="2">
    <source>
        <dbReference type="EMBL" id="GIX64279.1"/>
    </source>
</evidence>
<dbReference type="RefSeq" id="XP_067716348.1">
    <property type="nucleotide sequence ID" value="XM_067860247.1"/>
</dbReference>
<feature type="region of interest" description="Disordered" evidence="1">
    <location>
        <begin position="20"/>
        <end position="51"/>
    </location>
</feature>
<dbReference type="Proteomes" id="UP001497744">
    <property type="component" value="Unassembled WGS sequence"/>
</dbReference>
<protein>
    <submittedName>
        <fullName evidence="2">Uncharacterized protein</fullName>
    </submittedName>
</protein>
<name>A0AAV4LWV9_BABCB</name>
<gene>
    <name evidence="2" type="ORF">BcabD6B2_37140</name>
</gene>
<dbReference type="EMBL" id="BPLF01000003">
    <property type="protein sequence ID" value="GIX64279.1"/>
    <property type="molecule type" value="Genomic_DNA"/>
</dbReference>
<feature type="compositionally biased region" description="Basic residues" evidence="1">
    <location>
        <begin position="20"/>
        <end position="31"/>
    </location>
</feature>
<sequence>MVATSGDLYNRNFGGKLKLKGLKGKGLRPKRSAVDSDDASGKRNTPNNTTEVVGSGRIVSSGNTIQGFETKFVGEVAVGDTLIVKHPRTNTNEERTVESILSNRTLSVGEAFSSDLITTSVYIISGFHQACTTLSAGKQEPQDDAAANEEAAKPERKKVSTITVREKSGMWSYKNTTKVVTAQMSAEDRLNERVKHSRDKYCW</sequence>
<organism evidence="2 3">
    <name type="scientific">Babesia caballi</name>
    <dbReference type="NCBI Taxonomy" id="5871"/>
    <lineage>
        <taxon>Eukaryota</taxon>
        <taxon>Sar</taxon>
        <taxon>Alveolata</taxon>
        <taxon>Apicomplexa</taxon>
        <taxon>Aconoidasida</taxon>
        <taxon>Piroplasmida</taxon>
        <taxon>Babesiidae</taxon>
        <taxon>Babesia</taxon>
    </lineage>
</organism>
<evidence type="ECO:0000313" key="3">
    <source>
        <dbReference type="Proteomes" id="UP001497744"/>
    </source>
</evidence>
<keyword evidence="3" id="KW-1185">Reference proteome</keyword>
<dbReference type="GeneID" id="94195760"/>
<comment type="caution">
    <text evidence="2">The sequence shown here is derived from an EMBL/GenBank/DDBJ whole genome shotgun (WGS) entry which is preliminary data.</text>
</comment>